<evidence type="ECO:0000313" key="1">
    <source>
        <dbReference type="EMBL" id="ARN21989.1"/>
    </source>
</evidence>
<gene>
    <name evidence="1" type="ORF">A4W93_19965</name>
</gene>
<dbReference type="KEGG" id="rgu:A4W93_19965"/>
<dbReference type="Pfam" id="PF04403">
    <property type="entry name" value="PqiA"/>
    <property type="match status" value="1"/>
</dbReference>
<dbReference type="OrthoDB" id="9807787at2"/>
<organism evidence="1 2">
    <name type="scientific">Piscinibacter gummiphilus</name>
    <dbReference type="NCBI Taxonomy" id="946333"/>
    <lineage>
        <taxon>Bacteria</taxon>
        <taxon>Pseudomonadati</taxon>
        <taxon>Pseudomonadota</taxon>
        <taxon>Betaproteobacteria</taxon>
        <taxon>Burkholderiales</taxon>
        <taxon>Sphaerotilaceae</taxon>
        <taxon>Piscinibacter</taxon>
    </lineage>
</organism>
<dbReference type="Proteomes" id="UP000193427">
    <property type="component" value="Chromosome"/>
</dbReference>
<proteinExistence type="predicted"/>
<evidence type="ECO:0000313" key="2">
    <source>
        <dbReference type="Proteomes" id="UP000193427"/>
    </source>
</evidence>
<sequence>MPGLNIPQAAARPASAPAPEAASPVLVGHPGLVVCDECDAVHKRIRLSRGVVARCRRCGALLGRGHVVTPTGQLAFALAALVFLLIGNFAPLVTLDLQGIHKTVTMPHAIWLTAQAGEPITAVLACVTAIVFPAMLVLLRLYVLGSLIRGRVPPGFRFAMRALRFATYWSMVEVFLLSALVSIVRSAGIADLVPGMGLFAYAALTLLLTSTTAAGLHSIWKLGSRLGAG</sequence>
<dbReference type="RefSeq" id="WP_157782198.1">
    <property type="nucleotide sequence ID" value="NZ_BSPR01000006.1"/>
</dbReference>
<dbReference type="InterPro" id="IPR007498">
    <property type="entry name" value="PqiA-like"/>
</dbReference>
<protein>
    <submittedName>
        <fullName evidence="1">Uncharacterized protein</fullName>
    </submittedName>
</protein>
<keyword evidence="2" id="KW-1185">Reference proteome</keyword>
<dbReference type="EMBL" id="CP015118">
    <property type="protein sequence ID" value="ARN21989.1"/>
    <property type="molecule type" value="Genomic_DNA"/>
</dbReference>
<reference evidence="1 2" key="1">
    <citation type="submission" date="2016-04" db="EMBL/GenBank/DDBJ databases">
        <title>Complete genome sequence of natural rubber-degrading, novel Gram-negative bacterium, Rhizobacter gummiphilus strain NS21.</title>
        <authorList>
            <person name="Tabata M."/>
            <person name="Kasai D."/>
            <person name="Fukuda M."/>
        </authorList>
    </citation>
    <scope>NUCLEOTIDE SEQUENCE [LARGE SCALE GENOMIC DNA]</scope>
    <source>
        <strain evidence="1 2">NS21</strain>
    </source>
</reference>
<dbReference type="STRING" id="946333.A4W93_19965"/>
<accession>A0A1W6LCL9</accession>
<name>A0A1W6LCL9_9BURK</name>
<dbReference type="AlphaFoldDB" id="A0A1W6LCL9"/>